<dbReference type="InterPro" id="IPR051101">
    <property type="entry name" value="ZC3H12/N4BP1_RNase_Reg"/>
</dbReference>
<reference evidence="3" key="1">
    <citation type="submission" date="2024-04" db="EMBL/GenBank/DDBJ databases">
        <authorList>
            <consortium name="Molecular Ecology Group"/>
        </authorList>
    </citation>
    <scope>NUCLEOTIDE SEQUENCE</scope>
</reference>
<dbReference type="PANTHER" id="PTHR12876">
    <property type="entry name" value="N4BP1-RELATED"/>
    <property type="match status" value="1"/>
</dbReference>
<feature type="compositionally biased region" description="Polar residues" evidence="1">
    <location>
        <begin position="61"/>
        <end position="76"/>
    </location>
</feature>
<feature type="compositionally biased region" description="Basic and acidic residues" evidence="1">
    <location>
        <begin position="83"/>
        <end position="98"/>
    </location>
</feature>
<protein>
    <recommendedName>
        <fullName evidence="2">RNase NYN domain-containing protein</fullName>
    </recommendedName>
</protein>
<dbReference type="Pfam" id="PF11977">
    <property type="entry name" value="RNase_Zc3h12a"/>
    <property type="match status" value="1"/>
</dbReference>
<feature type="domain" description="RNase NYN" evidence="2">
    <location>
        <begin position="297"/>
        <end position="442"/>
    </location>
</feature>
<feature type="region of interest" description="Disordered" evidence="1">
    <location>
        <begin position="1"/>
        <end position="28"/>
    </location>
</feature>
<sequence length="447" mass="51735">MNNIRPTNTRKKRHREAQCYESPLSSKESTNDFRHLRNLVYLIYGERRLTRGMVQKLKGQNAVSLSRESPSRNSIIVINDSDNETRDNETSGKDKEEDASSLSIIECSPTMPSSSRKLRKKESQNSLRQNKNRSLISLSNLSIIESSSTQSQCNGENIAPSKTEDDVIELWSSLKNASSPNKRRKSTRYYHDEPNEKVNFVVDVRPNLKNLELLKTNTEPVRKKRKLCHKFDKVTLSSNKCRRKKQHANSADSNLSESNARSREEETKTIVSGVRNSRDSSNKLQETTLKETTQHKLREIIVDGCNVAMAHTHHQTFSLKGIQLVVDYFKLRGHDVKVFLPQYLRKREYTLLEEFYRKGIVVFTPSRKIAGRQITSHDDWYILEYATACGGIVISSDQYRDWYEEKPEWRDTILNRLLTPTFVGDYVMFPEDPLGRFGPNLETFLRH</sequence>
<dbReference type="GO" id="GO:0005634">
    <property type="term" value="C:nucleus"/>
    <property type="evidence" value="ECO:0007669"/>
    <property type="project" value="TreeGrafter"/>
</dbReference>
<evidence type="ECO:0000313" key="4">
    <source>
        <dbReference type="Proteomes" id="UP001497644"/>
    </source>
</evidence>
<dbReference type="GO" id="GO:0004521">
    <property type="term" value="F:RNA endonuclease activity"/>
    <property type="evidence" value="ECO:0007669"/>
    <property type="project" value="TreeGrafter"/>
</dbReference>
<feature type="region of interest" description="Disordered" evidence="1">
    <location>
        <begin position="61"/>
        <end position="132"/>
    </location>
</feature>
<dbReference type="EMBL" id="OZ034832">
    <property type="protein sequence ID" value="CAL1688750.1"/>
    <property type="molecule type" value="Genomic_DNA"/>
</dbReference>
<dbReference type="AlphaFoldDB" id="A0AAV2PAV2"/>
<organism evidence="3 4">
    <name type="scientific">Lasius platythorax</name>
    <dbReference type="NCBI Taxonomy" id="488582"/>
    <lineage>
        <taxon>Eukaryota</taxon>
        <taxon>Metazoa</taxon>
        <taxon>Ecdysozoa</taxon>
        <taxon>Arthropoda</taxon>
        <taxon>Hexapoda</taxon>
        <taxon>Insecta</taxon>
        <taxon>Pterygota</taxon>
        <taxon>Neoptera</taxon>
        <taxon>Endopterygota</taxon>
        <taxon>Hymenoptera</taxon>
        <taxon>Apocrita</taxon>
        <taxon>Aculeata</taxon>
        <taxon>Formicoidea</taxon>
        <taxon>Formicidae</taxon>
        <taxon>Formicinae</taxon>
        <taxon>Lasius</taxon>
        <taxon>Lasius</taxon>
    </lineage>
</organism>
<dbReference type="FunFam" id="3.40.50.11980:FF:000001">
    <property type="entry name" value="ZC3H12A isoform 1"/>
    <property type="match status" value="1"/>
</dbReference>
<feature type="region of interest" description="Disordered" evidence="1">
    <location>
        <begin position="239"/>
        <end position="284"/>
    </location>
</feature>
<evidence type="ECO:0000256" key="1">
    <source>
        <dbReference type="SAM" id="MobiDB-lite"/>
    </source>
</evidence>
<dbReference type="CDD" id="cd18719">
    <property type="entry name" value="PIN_Zc3h12a-N4BP1-like"/>
    <property type="match status" value="1"/>
</dbReference>
<keyword evidence="4" id="KW-1185">Reference proteome</keyword>
<dbReference type="InterPro" id="IPR021869">
    <property type="entry name" value="RNase_Zc3h12_NYN"/>
</dbReference>
<gene>
    <name evidence="3" type="ORF">LPLAT_LOCUS13808</name>
</gene>
<dbReference type="PANTHER" id="PTHR12876:SF35">
    <property type="entry name" value="LD08718P-RELATED"/>
    <property type="match status" value="1"/>
</dbReference>
<dbReference type="Proteomes" id="UP001497644">
    <property type="component" value="Chromosome 9"/>
</dbReference>
<name>A0AAV2PAV2_9HYME</name>
<proteinExistence type="predicted"/>
<evidence type="ECO:0000259" key="2">
    <source>
        <dbReference type="Pfam" id="PF11977"/>
    </source>
</evidence>
<dbReference type="Gene3D" id="3.40.50.11980">
    <property type="match status" value="1"/>
</dbReference>
<dbReference type="GO" id="GO:0003729">
    <property type="term" value="F:mRNA binding"/>
    <property type="evidence" value="ECO:0007669"/>
    <property type="project" value="TreeGrafter"/>
</dbReference>
<dbReference type="GO" id="GO:0036464">
    <property type="term" value="C:cytoplasmic ribonucleoprotein granule"/>
    <property type="evidence" value="ECO:0007669"/>
    <property type="project" value="TreeGrafter"/>
</dbReference>
<evidence type="ECO:0000313" key="3">
    <source>
        <dbReference type="EMBL" id="CAL1688750.1"/>
    </source>
</evidence>
<accession>A0AAV2PAV2</accession>
<feature type="compositionally biased region" description="Polar residues" evidence="1">
    <location>
        <begin position="248"/>
        <end position="259"/>
    </location>
</feature>